<accession>F4PW18</accession>
<dbReference type="Gene3D" id="2.60.40.10">
    <property type="entry name" value="Immunoglobulins"/>
    <property type="match status" value="3"/>
</dbReference>
<evidence type="ECO:0000256" key="3">
    <source>
        <dbReference type="SAM" id="SignalP"/>
    </source>
</evidence>
<proteinExistence type="predicted"/>
<dbReference type="Proteomes" id="UP000007797">
    <property type="component" value="Unassembled WGS sequence"/>
</dbReference>
<dbReference type="EMBL" id="GL883013">
    <property type="protein sequence ID" value="EGG20182.1"/>
    <property type="molecule type" value="Genomic_DNA"/>
</dbReference>
<dbReference type="GeneID" id="14872389"/>
<dbReference type="InterPro" id="IPR014756">
    <property type="entry name" value="Ig_E-set"/>
</dbReference>
<dbReference type="InterPro" id="IPR052014">
    <property type="entry name" value="Dictyostelium_Tiger"/>
</dbReference>
<dbReference type="PANTHER" id="PTHR31341">
    <property type="entry name" value="IPT/TIG DOMAIN-CONTAINING PROTEIN-RELATED-RELATED"/>
    <property type="match status" value="1"/>
</dbReference>
<keyword evidence="2" id="KW-0812">Transmembrane</keyword>
<evidence type="ECO:0000313" key="5">
    <source>
        <dbReference type="EMBL" id="EGG20182.1"/>
    </source>
</evidence>
<dbReference type="Pfam" id="PF01833">
    <property type="entry name" value="TIG"/>
    <property type="match status" value="4"/>
</dbReference>
<feature type="chain" id="PRO_5003313348" evidence="3">
    <location>
        <begin position="34"/>
        <end position="916"/>
    </location>
</feature>
<keyword evidence="2" id="KW-1133">Transmembrane helix</keyword>
<feature type="signal peptide" evidence="3">
    <location>
        <begin position="1"/>
        <end position="33"/>
    </location>
</feature>
<reference evidence="6" key="1">
    <citation type="journal article" date="2011" name="Genome Res.">
        <title>Phylogeny-wide analysis of social amoeba genomes highlights ancient origins for complex intercellular communication.</title>
        <authorList>
            <person name="Heidel A.J."/>
            <person name="Lawal H.M."/>
            <person name="Felder M."/>
            <person name="Schilde C."/>
            <person name="Helps N.R."/>
            <person name="Tunggal B."/>
            <person name="Rivero F."/>
            <person name="John U."/>
            <person name="Schleicher M."/>
            <person name="Eichinger L."/>
            <person name="Platzer M."/>
            <person name="Noegel A.A."/>
            <person name="Schaap P."/>
            <person name="Gloeckner G."/>
        </authorList>
    </citation>
    <scope>NUCLEOTIDE SEQUENCE [LARGE SCALE GENOMIC DNA]</scope>
    <source>
        <strain evidence="6">SH3</strain>
    </source>
</reference>
<keyword evidence="6" id="KW-1185">Reference proteome</keyword>
<organism evidence="5 6">
    <name type="scientific">Cavenderia fasciculata</name>
    <name type="common">Slime mold</name>
    <name type="synonym">Dictyostelium fasciculatum</name>
    <dbReference type="NCBI Taxonomy" id="261658"/>
    <lineage>
        <taxon>Eukaryota</taxon>
        <taxon>Amoebozoa</taxon>
        <taxon>Evosea</taxon>
        <taxon>Eumycetozoa</taxon>
        <taxon>Dictyostelia</taxon>
        <taxon>Acytosteliales</taxon>
        <taxon>Cavenderiaceae</taxon>
        <taxon>Cavenderia</taxon>
    </lineage>
</organism>
<name>F4PW18_CACFS</name>
<gene>
    <name evidence="5" type="primary">tgrE1</name>
    <name evidence="5" type="ORF">DFA_07302</name>
</gene>
<feature type="transmembrane region" description="Helical" evidence="2">
    <location>
        <begin position="868"/>
        <end position="892"/>
    </location>
</feature>
<keyword evidence="2" id="KW-0472">Membrane</keyword>
<keyword evidence="3" id="KW-0732">Signal</keyword>
<dbReference type="SUPFAM" id="SSF81296">
    <property type="entry name" value="E set domains"/>
    <property type="match status" value="2"/>
</dbReference>
<dbReference type="InterPro" id="IPR013783">
    <property type="entry name" value="Ig-like_fold"/>
</dbReference>
<feature type="domain" description="IPT/TIG" evidence="4">
    <location>
        <begin position="498"/>
        <end position="599"/>
    </location>
</feature>
<dbReference type="OrthoDB" id="20300at2759"/>
<dbReference type="AlphaFoldDB" id="F4PW18"/>
<evidence type="ECO:0000256" key="1">
    <source>
        <dbReference type="ARBA" id="ARBA00023180"/>
    </source>
</evidence>
<dbReference type="InterPro" id="IPR002909">
    <property type="entry name" value="IPT_dom"/>
</dbReference>
<feature type="domain" description="IPT/TIG" evidence="4">
    <location>
        <begin position="676"/>
        <end position="762"/>
    </location>
</feature>
<evidence type="ECO:0000256" key="2">
    <source>
        <dbReference type="SAM" id="Phobius"/>
    </source>
</evidence>
<protein>
    <submittedName>
        <fullName evidence="5">IPT/TIG domain-containing protein</fullName>
    </submittedName>
</protein>
<keyword evidence="1" id="KW-0325">Glycoprotein</keyword>
<dbReference type="CDD" id="cd00603">
    <property type="entry name" value="IPT_PCSR"/>
    <property type="match status" value="1"/>
</dbReference>
<evidence type="ECO:0000313" key="6">
    <source>
        <dbReference type="Proteomes" id="UP000007797"/>
    </source>
</evidence>
<sequence>MKLSLPFSSSLVATSLLLFFLFCFIALIDPTLSQQQPNNVFTINSIDPSRFIFKLSPGAKVNFETNGSWEMRFASTKILKKDSFTVIDSVTLYLNFTKYFDVVNKNDYTQRVDLFDSSTATVPSARGMLALPMYIYEATPLNVNETVVTVIGFGFLKSSRPNAKVLDVHFLDKTMALDPNLVSTASVNKTVSDTTILANVPTTFQTGKSHRIVNAKASNGESIFVANQSINFSYKPPTITNIVKNLDNQYFTLTGINYFAGWNITQNKLKLIIPNNPPIPASNTATFISINEKQIILNHQSLMSIGKYKIQLDLDSNISEEKEFTFNPIVTFVSSSPRQGGDVTIKGVFFNRTKNDGSNTPRDISVTLGSVSCPVVESAIDSDTALVCRLGPGNNLTDVMVKVVIDGFVSNTNYNFTQGDPVIVECRQVSPKVICKGYNFNNITDIAMPDGQTYSDRQSKETEFTINLDSVTIFKSGSIKVLSSFRDSPLFPIIFLPIPKQSTTPPTTGGTITITGKGLSPKTFANESIEGYGIFYNYRGNEMECKNVVEIASTTKVTCQVQPGGGANLQLYVRVSKDGLSRSNNISLSYNKPVVLSYYQKKNGFHLNGTDLGSSDTNVGLAAKYGGTDLPSGAATFNVENGTEPIVYLTSDTPNGKLYLIVEGQQSNGIDLIDIKPAIENINPIPTRGGTVTVNGYFFNTLDPKNITFLSGNVECTNLTIVSSNQFTCQAAGGFGKTRPVTLRVNNRNTSALDPVVHLSYQPPTIETTTSTNYTGGLVTIIGTNFHIQVTNVTIGTENPVDCAVRNIIDYNKIVCYLKKWNNDDGILKNETYLVTITVGDQSISKLDFKWGLEGYSYGMSPDKPKKWLIAAIVIPVAAGVLAITAFSFILFRKHQKFKKLQSININNINSSYICF</sequence>
<feature type="domain" description="IPT/TIG" evidence="4">
    <location>
        <begin position="327"/>
        <end position="417"/>
    </location>
</feature>
<dbReference type="SMART" id="SM00429">
    <property type="entry name" value="IPT"/>
    <property type="match status" value="3"/>
</dbReference>
<evidence type="ECO:0000259" key="4">
    <source>
        <dbReference type="SMART" id="SM00429"/>
    </source>
</evidence>
<dbReference type="KEGG" id="dfa:DFA_07302"/>
<dbReference type="RefSeq" id="XP_004367165.1">
    <property type="nucleotide sequence ID" value="XM_004367108.1"/>
</dbReference>